<accession>A0AAX3NAY1</accession>
<organism evidence="2 3">
    <name type="scientific">Lactococcus garvieae</name>
    <dbReference type="NCBI Taxonomy" id="1363"/>
    <lineage>
        <taxon>Bacteria</taxon>
        <taxon>Bacillati</taxon>
        <taxon>Bacillota</taxon>
        <taxon>Bacilli</taxon>
        <taxon>Lactobacillales</taxon>
        <taxon>Streptococcaceae</taxon>
        <taxon>Lactococcus</taxon>
    </lineage>
</organism>
<dbReference type="Gene3D" id="3.90.550.10">
    <property type="entry name" value="Spore Coat Polysaccharide Biosynthesis Protein SpsA, Chain A"/>
    <property type="match status" value="1"/>
</dbReference>
<reference evidence="2" key="1">
    <citation type="submission" date="2023-02" db="EMBL/GenBank/DDBJ databases">
        <title>Comparative genomics and fermentation flavor characterization of five lactic acid bacteria reveal flavor biosynthesis metabolic pathways in fermented muskmelon puree.</title>
        <authorList>
            <person name="Yuan L."/>
            <person name="Li M."/>
            <person name="Xu X."/>
            <person name="Lao F."/>
            <person name="Wu J."/>
        </authorList>
    </citation>
    <scope>NUCLEOTIDE SEQUENCE</scope>
    <source>
        <strain evidence="2">Pa-2</strain>
    </source>
</reference>
<dbReference type="Pfam" id="PF00535">
    <property type="entry name" value="Glycos_transf_2"/>
    <property type="match status" value="1"/>
</dbReference>
<protein>
    <submittedName>
        <fullName evidence="2">Glycosyltransferase family 2 protein</fullName>
    </submittedName>
</protein>
<evidence type="ECO:0000313" key="2">
    <source>
        <dbReference type="EMBL" id="WEA13828.1"/>
    </source>
</evidence>
<dbReference type="GO" id="GO:0016758">
    <property type="term" value="F:hexosyltransferase activity"/>
    <property type="evidence" value="ECO:0007669"/>
    <property type="project" value="UniProtKB-ARBA"/>
</dbReference>
<dbReference type="EMBL" id="CP118627">
    <property type="protein sequence ID" value="WEA13828.1"/>
    <property type="molecule type" value="Genomic_DNA"/>
</dbReference>
<dbReference type="AlphaFoldDB" id="A0AAX3NAY1"/>
<dbReference type="CDD" id="cd00761">
    <property type="entry name" value="Glyco_tranf_GTA_type"/>
    <property type="match status" value="1"/>
</dbReference>
<sequence length="295" mass="34166">MEYSLTILTPTYNRAYILPKLYESLTKQTNLQFTWLVVDDGSSDNTEELIQKFIKEEKIKIVYIKQENGGKHRALNTGAKAATTDAVFIVDSDDYLTSDAVETILDSWDIVEENKLIGITFLRGYSETEVIGEEYPENYLIKNFNEVRYNMGIKGDKAEVLDAKIMKACPFPDIPTERFMSEGVAWKKMAKKGDSLFINKIIYITEYLEDGYTSSGRMLLINNPLGAMLNAKMAMTDEFILKVRLRNALLYIAYGYVAHKSRKEIVQESNQKKLVQPLLLFGWMLYRYWKFKYKF</sequence>
<dbReference type="PANTHER" id="PTHR22916:SF3">
    <property type="entry name" value="UDP-GLCNAC:BETAGAL BETA-1,3-N-ACETYLGLUCOSAMINYLTRANSFERASE-LIKE PROTEIN 1"/>
    <property type="match status" value="1"/>
</dbReference>
<name>A0AAX3NAY1_9LACT</name>
<proteinExistence type="predicted"/>
<feature type="domain" description="Glycosyltransferase 2-like" evidence="1">
    <location>
        <begin position="6"/>
        <end position="110"/>
    </location>
</feature>
<dbReference type="RefSeq" id="WP_165705505.1">
    <property type="nucleotide sequence ID" value="NZ_CP099987.1"/>
</dbReference>
<evidence type="ECO:0000259" key="1">
    <source>
        <dbReference type="Pfam" id="PF00535"/>
    </source>
</evidence>
<evidence type="ECO:0000313" key="3">
    <source>
        <dbReference type="Proteomes" id="UP001217324"/>
    </source>
</evidence>
<dbReference type="SUPFAM" id="SSF53448">
    <property type="entry name" value="Nucleotide-diphospho-sugar transferases"/>
    <property type="match status" value="1"/>
</dbReference>
<dbReference type="Proteomes" id="UP001217324">
    <property type="component" value="Chromosome"/>
</dbReference>
<dbReference type="InterPro" id="IPR001173">
    <property type="entry name" value="Glyco_trans_2-like"/>
</dbReference>
<dbReference type="PANTHER" id="PTHR22916">
    <property type="entry name" value="GLYCOSYLTRANSFERASE"/>
    <property type="match status" value="1"/>
</dbReference>
<gene>
    <name evidence="2" type="ORF">PWF74_10140</name>
</gene>
<dbReference type="InterPro" id="IPR029044">
    <property type="entry name" value="Nucleotide-diphossugar_trans"/>
</dbReference>